<keyword evidence="3" id="KW-1185">Reference proteome</keyword>
<dbReference type="Pfam" id="PF01549">
    <property type="entry name" value="ShK"/>
    <property type="match status" value="3"/>
</dbReference>
<dbReference type="GO" id="GO:0045087">
    <property type="term" value="P:innate immune response"/>
    <property type="evidence" value="ECO:0000318"/>
    <property type="project" value="GO_Central"/>
</dbReference>
<keyword evidence="1" id="KW-1015">Disulfide bond</keyword>
<evidence type="ECO:0000256" key="1">
    <source>
        <dbReference type="PROSITE-ProRule" id="PRU01005"/>
    </source>
</evidence>
<dbReference type="OrthoDB" id="5825018at2759"/>
<gene>
    <name evidence="2" type="primary">WBGene00276762</name>
</gene>
<accession>A0A454XUE2</accession>
<organism evidence="2 3">
    <name type="scientific">Pristionchus pacificus</name>
    <name type="common">Parasitic nematode worm</name>
    <dbReference type="NCBI Taxonomy" id="54126"/>
    <lineage>
        <taxon>Eukaryota</taxon>
        <taxon>Metazoa</taxon>
        <taxon>Ecdysozoa</taxon>
        <taxon>Nematoda</taxon>
        <taxon>Chromadorea</taxon>
        <taxon>Rhabditida</taxon>
        <taxon>Rhabditina</taxon>
        <taxon>Diplogasteromorpha</taxon>
        <taxon>Diplogasteroidea</taxon>
        <taxon>Neodiplogasteridae</taxon>
        <taxon>Pristionchus</taxon>
    </lineage>
</organism>
<dbReference type="PANTHER" id="PTHR21724">
    <property type="entry name" value="SHKT DOMAIN-CONTAINING PROTEIN"/>
    <property type="match status" value="1"/>
</dbReference>
<reference evidence="2" key="2">
    <citation type="submission" date="2022-06" db="UniProtKB">
        <authorList>
            <consortium name="EnsemblMetazoa"/>
        </authorList>
    </citation>
    <scope>IDENTIFICATION</scope>
    <source>
        <strain evidence="2">PS312</strain>
    </source>
</reference>
<feature type="disulfide bond" evidence="1">
    <location>
        <begin position="125"/>
        <end position="159"/>
    </location>
</feature>
<dbReference type="EnsemblMetazoa" id="PPA38393.1">
    <property type="protein sequence ID" value="PPA38393.1"/>
    <property type="gene ID" value="WBGene00276762"/>
</dbReference>
<evidence type="ECO:0000313" key="3">
    <source>
        <dbReference type="Proteomes" id="UP000005239"/>
    </source>
</evidence>
<proteinExistence type="predicted"/>
<evidence type="ECO:0000313" key="2">
    <source>
        <dbReference type="EnsemblMetazoa" id="PPA38393.1"/>
    </source>
</evidence>
<name>A0A454XUE2_PRIPA</name>
<dbReference type="Gene3D" id="1.10.10.1940">
    <property type="match status" value="1"/>
</dbReference>
<dbReference type="Proteomes" id="UP000005239">
    <property type="component" value="Unassembled WGS sequence"/>
</dbReference>
<protein>
    <submittedName>
        <fullName evidence="2">ShK domain-containing protein</fullName>
    </submittedName>
</protein>
<dbReference type="PROSITE" id="PS51670">
    <property type="entry name" value="SHKT"/>
    <property type="match status" value="3"/>
</dbReference>
<dbReference type="AlphaFoldDB" id="A0A454XUE2"/>
<accession>A0A8R1YSS9</accession>
<dbReference type="SMART" id="SM00254">
    <property type="entry name" value="ShKT"/>
    <property type="match status" value="4"/>
</dbReference>
<comment type="caution">
    <text evidence="1">Lacks conserved residue(s) required for the propagation of feature annotation.</text>
</comment>
<dbReference type="PANTHER" id="PTHR21724:SF108">
    <property type="entry name" value="SHKT DOMAIN-CONTAINING PROTEIN"/>
    <property type="match status" value="1"/>
</dbReference>
<dbReference type="OMA" id="IATCHAT"/>
<dbReference type="InterPro" id="IPR003582">
    <property type="entry name" value="ShKT_dom"/>
</dbReference>
<feature type="disulfide bond" evidence="1">
    <location>
        <begin position="95"/>
        <end position="113"/>
    </location>
</feature>
<sequence length="231" mass="25699">MSRLIAFLIAAAPVIVAQGPCQMDGAFMVNARSCEDMADIATCHATFPITDNRPSERCYQMAYADFASLCRKTCFLCCQDPQYNCPDRSDAPFNCADMHRSCNSWKDVMTFFCPGTCGHCQHSTCKDNRLDCANFKGLCTDPDFAPLMRSDCGLSCGFCTNSGPSTPEPVPEKKPEDDINCFDSDSRCSLWARNGYCINPKYDKSKCRKSCNQCGASAQNWYFLEDSNADY</sequence>
<reference evidence="3" key="1">
    <citation type="journal article" date="2008" name="Nat. Genet.">
        <title>The Pristionchus pacificus genome provides a unique perspective on nematode lifestyle and parasitism.</title>
        <authorList>
            <person name="Dieterich C."/>
            <person name="Clifton S.W."/>
            <person name="Schuster L.N."/>
            <person name="Chinwalla A."/>
            <person name="Delehaunty K."/>
            <person name="Dinkelacker I."/>
            <person name="Fulton L."/>
            <person name="Fulton R."/>
            <person name="Godfrey J."/>
            <person name="Minx P."/>
            <person name="Mitreva M."/>
            <person name="Roeseler W."/>
            <person name="Tian H."/>
            <person name="Witte H."/>
            <person name="Yang S.P."/>
            <person name="Wilson R.K."/>
            <person name="Sommer R.J."/>
        </authorList>
    </citation>
    <scope>NUCLEOTIDE SEQUENCE [LARGE SCALE GENOMIC DNA]</scope>
    <source>
        <strain evidence="3">PS312</strain>
    </source>
</reference>